<dbReference type="Proteomes" id="UP000499080">
    <property type="component" value="Unassembled WGS sequence"/>
</dbReference>
<evidence type="ECO:0000256" key="1">
    <source>
        <dbReference type="SAM" id="MobiDB-lite"/>
    </source>
</evidence>
<keyword evidence="3" id="KW-1185">Reference proteome</keyword>
<comment type="caution">
    <text evidence="2">The sequence shown here is derived from an EMBL/GenBank/DDBJ whole genome shotgun (WGS) entry which is preliminary data.</text>
</comment>
<organism evidence="2 3">
    <name type="scientific">Araneus ventricosus</name>
    <name type="common">Orbweaver spider</name>
    <name type="synonym">Epeira ventricosa</name>
    <dbReference type="NCBI Taxonomy" id="182803"/>
    <lineage>
        <taxon>Eukaryota</taxon>
        <taxon>Metazoa</taxon>
        <taxon>Ecdysozoa</taxon>
        <taxon>Arthropoda</taxon>
        <taxon>Chelicerata</taxon>
        <taxon>Arachnida</taxon>
        <taxon>Araneae</taxon>
        <taxon>Araneomorphae</taxon>
        <taxon>Entelegynae</taxon>
        <taxon>Araneoidea</taxon>
        <taxon>Araneidae</taxon>
        <taxon>Araneus</taxon>
    </lineage>
</organism>
<protein>
    <submittedName>
        <fullName evidence="2">Uncharacterized protein</fullName>
    </submittedName>
</protein>
<proteinExistence type="predicted"/>
<evidence type="ECO:0000313" key="3">
    <source>
        <dbReference type="Proteomes" id="UP000499080"/>
    </source>
</evidence>
<sequence length="92" mass="9212">MGESVDVGHGQVTSAGHLLDSKPNGVSVDVGHGHGQVTSAGGPLTLDIRGALCVLTVPDPIGQALTSGLHQAFGGPIFDGISFEPGTLQSRN</sequence>
<evidence type="ECO:0000313" key="2">
    <source>
        <dbReference type="EMBL" id="GBN07966.1"/>
    </source>
</evidence>
<dbReference type="EMBL" id="BGPR01005214">
    <property type="protein sequence ID" value="GBN07966.1"/>
    <property type="molecule type" value="Genomic_DNA"/>
</dbReference>
<name>A0A4Y2L2X0_ARAVE</name>
<feature type="region of interest" description="Disordered" evidence="1">
    <location>
        <begin position="1"/>
        <end position="40"/>
    </location>
</feature>
<dbReference type="AlphaFoldDB" id="A0A4Y2L2X0"/>
<reference evidence="2 3" key="1">
    <citation type="journal article" date="2019" name="Sci. Rep.">
        <title>Orb-weaving spider Araneus ventricosus genome elucidates the spidroin gene catalogue.</title>
        <authorList>
            <person name="Kono N."/>
            <person name="Nakamura H."/>
            <person name="Ohtoshi R."/>
            <person name="Moran D.A.P."/>
            <person name="Shinohara A."/>
            <person name="Yoshida Y."/>
            <person name="Fujiwara M."/>
            <person name="Mori M."/>
            <person name="Tomita M."/>
            <person name="Arakawa K."/>
        </authorList>
    </citation>
    <scope>NUCLEOTIDE SEQUENCE [LARGE SCALE GENOMIC DNA]</scope>
</reference>
<accession>A0A4Y2L2X0</accession>
<gene>
    <name evidence="2" type="ORF">AVEN_186240_1</name>
</gene>